<evidence type="ECO:0000256" key="7">
    <source>
        <dbReference type="ARBA" id="ARBA00023204"/>
    </source>
</evidence>
<dbReference type="GO" id="GO:0017005">
    <property type="term" value="F:3'-tyrosyl-DNA phosphodiesterase activity"/>
    <property type="evidence" value="ECO:0007669"/>
    <property type="project" value="TreeGrafter"/>
</dbReference>
<dbReference type="SUPFAM" id="SSF56024">
    <property type="entry name" value="Phospholipase D/nuclease"/>
    <property type="match status" value="2"/>
</dbReference>
<dbReference type="STRING" id="75913.A0A0K0FVQ0"/>
<evidence type="ECO:0000256" key="5">
    <source>
        <dbReference type="ARBA" id="ARBA00022801"/>
    </source>
</evidence>
<evidence type="ECO:0000256" key="4">
    <source>
        <dbReference type="ARBA" id="ARBA00022763"/>
    </source>
</evidence>
<dbReference type="GO" id="GO:0003690">
    <property type="term" value="F:double-stranded DNA binding"/>
    <property type="evidence" value="ECO:0007669"/>
    <property type="project" value="TreeGrafter"/>
</dbReference>
<keyword evidence="4" id="KW-0227">DNA damage</keyword>
<keyword evidence="6" id="KW-0269">Exonuclease</keyword>
<dbReference type="AlphaFoldDB" id="A0A0K0FVQ0"/>
<dbReference type="GO" id="GO:0005634">
    <property type="term" value="C:nucleus"/>
    <property type="evidence" value="ECO:0007669"/>
    <property type="project" value="UniProtKB-SubCell"/>
</dbReference>
<evidence type="ECO:0000256" key="6">
    <source>
        <dbReference type="ARBA" id="ARBA00022839"/>
    </source>
</evidence>
<evidence type="ECO:0000256" key="3">
    <source>
        <dbReference type="ARBA" id="ARBA00022722"/>
    </source>
</evidence>
<dbReference type="WBParaSite" id="SVE_1641700.1">
    <property type="protein sequence ID" value="SVE_1641700.1"/>
    <property type="gene ID" value="SVE_1641700"/>
</dbReference>
<evidence type="ECO:0000256" key="2">
    <source>
        <dbReference type="ARBA" id="ARBA00010205"/>
    </source>
</evidence>
<keyword evidence="12" id="KW-1185">Reference proteome</keyword>
<evidence type="ECO:0000313" key="12">
    <source>
        <dbReference type="Proteomes" id="UP000035680"/>
    </source>
</evidence>
<reference evidence="13" key="2">
    <citation type="submission" date="2015-08" db="UniProtKB">
        <authorList>
            <consortium name="WormBaseParasite"/>
        </authorList>
    </citation>
    <scope>IDENTIFICATION</scope>
</reference>
<dbReference type="GO" id="GO:0004527">
    <property type="term" value="F:exonuclease activity"/>
    <property type="evidence" value="ECO:0007669"/>
    <property type="project" value="UniProtKB-KW"/>
</dbReference>
<proteinExistence type="inferred from homology"/>
<evidence type="ECO:0000313" key="13">
    <source>
        <dbReference type="WBParaSite" id="SVE_1641700.1"/>
    </source>
</evidence>
<keyword evidence="3" id="KW-0540">Nuclease</keyword>
<feature type="binding site" evidence="10">
    <location>
        <position position="122"/>
    </location>
    <ligand>
        <name>substrate</name>
    </ligand>
</feature>
<keyword evidence="5" id="KW-0378">Hydrolase</keyword>
<feature type="site" description="Interaction with DNA" evidence="11">
    <location>
        <position position="370"/>
    </location>
</feature>
<dbReference type="Gene3D" id="3.30.870.10">
    <property type="entry name" value="Endonuclease Chain A"/>
    <property type="match status" value="2"/>
</dbReference>
<feature type="active site" description="Nucleophile" evidence="9">
    <location>
        <position position="120"/>
    </location>
</feature>
<dbReference type="GO" id="GO:0006281">
    <property type="term" value="P:DNA repair"/>
    <property type="evidence" value="ECO:0007669"/>
    <property type="project" value="UniProtKB-KW"/>
</dbReference>
<dbReference type="PANTHER" id="PTHR12415">
    <property type="entry name" value="TYROSYL-DNA PHOSPHODIESTERASE 1"/>
    <property type="match status" value="1"/>
</dbReference>
<dbReference type="InterPro" id="IPR010347">
    <property type="entry name" value="Tdp1"/>
</dbReference>
<dbReference type="GO" id="GO:0003697">
    <property type="term" value="F:single-stranded DNA binding"/>
    <property type="evidence" value="ECO:0007669"/>
    <property type="project" value="TreeGrafter"/>
</dbReference>
<organism evidence="12 13">
    <name type="scientific">Strongyloides venezuelensis</name>
    <name type="common">Threadworm</name>
    <dbReference type="NCBI Taxonomy" id="75913"/>
    <lineage>
        <taxon>Eukaryota</taxon>
        <taxon>Metazoa</taxon>
        <taxon>Ecdysozoa</taxon>
        <taxon>Nematoda</taxon>
        <taxon>Chromadorea</taxon>
        <taxon>Rhabditida</taxon>
        <taxon>Tylenchina</taxon>
        <taxon>Panagrolaimomorpha</taxon>
        <taxon>Strongyloidoidea</taxon>
        <taxon>Strongyloididae</taxon>
        <taxon>Strongyloides</taxon>
    </lineage>
</organism>
<name>A0A0K0FVQ0_STRVS</name>
<comment type="subcellular location">
    <subcellularLocation>
        <location evidence="1">Nucleus</location>
    </subcellularLocation>
</comment>
<evidence type="ECO:0000256" key="1">
    <source>
        <dbReference type="ARBA" id="ARBA00004123"/>
    </source>
</evidence>
<dbReference type="PANTHER" id="PTHR12415:SF0">
    <property type="entry name" value="TYROSYL-DNA PHOSPHODIESTERASE 1"/>
    <property type="match status" value="1"/>
</dbReference>
<dbReference type="Pfam" id="PF06087">
    <property type="entry name" value="Tyr-DNA_phospho"/>
    <property type="match status" value="1"/>
</dbReference>
<evidence type="ECO:0000256" key="11">
    <source>
        <dbReference type="PIRSR" id="PIRSR610347-3"/>
    </source>
</evidence>
<keyword evidence="7" id="KW-0234">DNA repair</keyword>
<dbReference type="Proteomes" id="UP000035680">
    <property type="component" value="Unassembled WGS sequence"/>
</dbReference>
<reference evidence="12" key="1">
    <citation type="submission" date="2014-07" db="EMBL/GenBank/DDBJ databases">
        <authorList>
            <person name="Martin A.A"/>
            <person name="De Silva N."/>
        </authorList>
    </citation>
    <scope>NUCLEOTIDE SEQUENCE</scope>
</reference>
<sequence>MDDIHKTKKAKLANQDDIVTISQGMHLNKLANIPYYSQIKSVCLKELITTLQPKYSYHFTFFATESFLDEIYENYKIGLENTTLIIGVGRDIIKAVKEQEYENKNINRKYVPMEPYASHHCKLSIFFDHENRPHVAIMTGNLEEDEWSSITQALYYAKGEKKAHDYESSKDMFLTDLLQYLESGYKNQIFFEETIQPLIKDLKCWSFLHINDRLIFSIYDTKIPKFMKDFSMNKIKLLLEENKEKLREISYFVVQCSSIGFMGISERKWLIDRFLKNITNGQLNSLNDLKIIYPSLDDVRNSINGYRNGNLFPYTKRNKEKQGKYINPCLHRWSSENLKRTLYLPHLKTYTAFDSNNEPIYQIVGSQNLSKAAWGDIDDYGTFVMKNYEIGVFTLDRKSMVIPYDVPLVKYQPDQQIWTGNESHMEPDCHGRIYVINDDEETFIQYMT</sequence>
<feature type="active site" description="Proton donor/acceptor" evidence="9">
    <location>
        <position position="346"/>
    </location>
</feature>
<protein>
    <submittedName>
        <fullName evidence="13">Tyrosyl-DNA phosphodiesterase 1 (inferred by orthology to a human protein)</fullName>
    </submittedName>
</protein>
<feature type="binding site" evidence="10">
    <location>
        <position position="348"/>
    </location>
    <ligand>
        <name>substrate</name>
    </ligand>
</feature>
<accession>A0A0K0FVQ0</accession>
<evidence type="ECO:0000256" key="9">
    <source>
        <dbReference type="PIRSR" id="PIRSR610347-1"/>
    </source>
</evidence>
<comment type="similarity">
    <text evidence="2">Belongs to the tyrosyl-DNA phosphodiesterase family.</text>
</comment>
<keyword evidence="8" id="KW-0539">Nucleus</keyword>
<evidence type="ECO:0000256" key="10">
    <source>
        <dbReference type="PIRSR" id="PIRSR610347-2"/>
    </source>
</evidence>
<evidence type="ECO:0000256" key="8">
    <source>
        <dbReference type="ARBA" id="ARBA00023242"/>
    </source>
</evidence>